<organism evidence="1 2">
    <name type="scientific">Granulicella aggregans</name>
    <dbReference type="NCBI Taxonomy" id="474949"/>
    <lineage>
        <taxon>Bacteria</taxon>
        <taxon>Pseudomonadati</taxon>
        <taxon>Acidobacteriota</taxon>
        <taxon>Terriglobia</taxon>
        <taxon>Terriglobales</taxon>
        <taxon>Acidobacteriaceae</taxon>
        <taxon>Granulicella</taxon>
    </lineage>
</organism>
<accession>A0A7W8E654</accession>
<reference evidence="1 2" key="1">
    <citation type="submission" date="2020-08" db="EMBL/GenBank/DDBJ databases">
        <title>Genomic Encyclopedia of Type Strains, Phase IV (KMG-V): Genome sequencing to study the core and pangenomes of soil and plant-associated prokaryotes.</title>
        <authorList>
            <person name="Whitman W."/>
        </authorList>
    </citation>
    <scope>NUCLEOTIDE SEQUENCE [LARGE SCALE GENOMIC DNA]</scope>
    <source>
        <strain evidence="1 2">M8UP14</strain>
    </source>
</reference>
<evidence type="ECO:0000313" key="2">
    <source>
        <dbReference type="Proteomes" id="UP000540989"/>
    </source>
</evidence>
<comment type="caution">
    <text evidence="1">The sequence shown here is derived from an EMBL/GenBank/DDBJ whole genome shotgun (WGS) entry which is preliminary data.</text>
</comment>
<protein>
    <submittedName>
        <fullName evidence="1">Uncharacterized protein</fullName>
    </submittedName>
</protein>
<dbReference type="EMBL" id="JACHIP010000011">
    <property type="protein sequence ID" value="MBB5060317.1"/>
    <property type="molecule type" value="Genomic_DNA"/>
</dbReference>
<dbReference type="Proteomes" id="UP000540989">
    <property type="component" value="Unassembled WGS sequence"/>
</dbReference>
<gene>
    <name evidence="1" type="ORF">HDF16_005053</name>
</gene>
<dbReference type="AlphaFoldDB" id="A0A7W8E654"/>
<proteinExistence type="predicted"/>
<evidence type="ECO:0000313" key="1">
    <source>
        <dbReference type="EMBL" id="MBB5060317.1"/>
    </source>
</evidence>
<sequence length="78" mass="8944">MQALGFNQTIEYNRIRFHVSERSVIADLAPLAYLDLVQEIEDGMVHNAVASLYERLHPLLECKHRWYPLSAGAQALLH</sequence>
<name>A0A7W8E654_9BACT</name>
<dbReference type="RefSeq" id="WP_184222521.1">
    <property type="nucleotide sequence ID" value="NZ_JACHIP010000011.1"/>
</dbReference>
<keyword evidence="2" id="KW-1185">Reference proteome</keyword>